<dbReference type="InterPro" id="IPR023393">
    <property type="entry name" value="START-like_dom_sf"/>
</dbReference>
<dbReference type="Pfam" id="PF10604">
    <property type="entry name" value="Polyketide_cyc2"/>
    <property type="match status" value="1"/>
</dbReference>
<dbReference type="SUPFAM" id="SSF55961">
    <property type="entry name" value="Bet v1-like"/>
    <property type="match status" value="1"/>
</dbReference>
<organism evidence="2">
    <name type="scientific">hydrothermal vent metagenome</name>
    <dbReference type="NCBI Taxonomy" id="652676"/>
    <lineage>
        <taxon>unclassified sequences</taxon>
        <taxon>metagenomes</taxon>
        <taxon>ecological metagenomes</taxon>
    </lineage>
</organism>
<gene>
    <name evidence="2" type="ORF">MNBD_GAMMA22-751</name>
</gene>
<reference evidence="2" key="1">
    <citation type="submission" date="2018-06" db="EMBL/GenBank/DDBJ databases">
        <authorList>
            <person name="Zhirakovskaya E."/>
        </authorList>
    </citation>
    <scope>NUCLEOTIDE SEQUENCE</scope>
</reference>
<evidence type="ECO:0000256" key="1">
    <source>
        <dbReference type="SAM" id="Phobius"/>
    </source>
</evidence>
<dbReference type="CDD" id="cd07818">
    <property type="entry name" value="SRPBCC_1"/>
    <property type="match status" value="1"/>
</dbReference>
<dbReference type="Gene3D" id="3.30.530.20">
    <property type="match status" value="1"/>
</dbReference>
<evidence type="ECO:0000313" key="2">
    <source>
        <dbReference type="EMBL" id="VAW93511.1"/>
    </source>
</evidence>
<dbReference type="InterPro" id="IPR019587">
    <property type="entry name" value="Polyketide_cyclase/dehydratase"/>
</dbReference>
<dbReference type="AlphaFoldDB" id="A0A3B0ZPB6"/>
<proteinExistence type="predicted"/>
<evidence type="ECO:0008006" key="3">
    <source>
        <dbReference type="Google" id="ProtNLM"/>
    </source>
</evidence>
<keyword evidence="1" id="KW-1133">Transmembrane helix</keyword>
<sequence>MHYLKFSAIFVAILVLIAGIVGFFLPKDYSITRSITINASNDTIHNLVGDLDNWDQWTTWKLDDPSIVIFKGALSQGVGASQSWKGDSGEGKLEFTVSSVEKGITYDLYFDGGDQKSIASISYADQGATTVVTWKMTGNMEIPILGGYFSMLVGGMIETMFDRGLVRLKNIAEKKR</sequence>
<protein>
    <recommendedName>
        <fullName evidence="3">Polyketide cyclase/dehydrase</fullName>
    </recommendedName>
</protein>
<name>A0A3B0ZPB6_9ZZZZ</name>
<keyword evidence="1" id="KW-0472">Membrane</keyword>
<keyword evidence="1" id="KW-0812">Transmembrane</keyword>
<accession>A0A3B0ZPB6</accession>
<dbReference type="EMBL" id="UOFS01000013">
    <property type="protein sequence ID" value="VAW93511.1"/>
    <property type="molecule type" value="Genomic_DNA"/>
</dbReference>
<feature type="transmembrane region" description="Helical" evidence="1">
    <location>
        <begin position="6"/>
        <end position="25"/>
    </location>
</feature>